<dbReference type="InterPro" id="IPR051606">
    <property type="entry name" value="Polyketide_Oxido-like"/>
</dbReference>
<name>A0A0A8QV24_9ACTN</name>
<dbReference type="OMA" id="LQIMHAH"/>
<proteinExistence type="predicted"/>
<accession>A0A0A8QV24</accession>
<sequence length="203" mass="21826">MKIAIFGATGMVGSRLVDEAMARGHEVTAVTRNGRAIPGTTAVAMDFTDTPAVEELANASDVVIISIPPDRSRVEPIEVNLHAHQRLIDAVPSARIIVVGGAGSLKVGGTYLRDRPGFPEAAMRNSTWGISMLERYQASPPALDWLVVSPSPLIEPGQRTGHYVLGIDEPAGQRVSAENFAVGILDEIEDPDHHRMRITFADK</sequence>
<dbReference type="GO" id="GO:0016646">
    <property type="term" value="F:oxidoreductase activity, acting on the CH-NH group of donors, NAD or NADP as acceptor"/>
    <property type="evidence" value="ECO:0007669"/>
    <property type="project" value="TreeGrafter"/>
</dbReference>
<dbReference type="RefSeq" id="WP_013160378.1">
    <property type="nucleotide sequence ID" value="NZ_CCYQ01000029.1"/>
</dbReference>
<evidence type="ECO:0000259" key="1">
    <source>
        <dbReference type="Pfam" id="PF13460"/>
    </source>
</evidence>
<dbReference type="Pfam" id="PF13460">
    <property type="entry name" value="NAD_binding_10"/>
    <property type="match status" value="1"/>
</dbReference>
<dbReference type="PANTHER" id="PTHR43355:SF2">
    <property type="entry name" value="FLAVIN REDUCTASE (NADPH)"/>
    <property type="match status" value="1"/>
</dbReference>
<dbReference type="Gene3D" id="3.40.50.720">
    <property type="entry name" value="NAD(P)-binding Rossmann-like Domain"/>
    <property type="match status" value="1"/>
</dbReference>
<dbReference type="SUPFAM" id="SSF51735">
    <property type="entry name" value="NAD(P)-binding Rossmann-fold domains"/>
    <property type="match status" value="1"/>
</dbReference>
<dbReference type="InterPro" id="IPR036291">
    <property type="entry name" value="NAD(P)-bd_dom_sf"/>
</dbReference>
<evidence type="ECO:0000313" key="2">
    <source>
        <dbReference type="EMBL" id="SCQ81024.1"/>
    </source>
</evidence>
<protein>
    <submittedName>
        <fullName evidence="2">Azoreductase B</fullName>
    </submittedName>
</protein>
<evidence type="ECO:0000313" key="3">
    <source>
        <dbReference type="Proteomes" id="UP000250080"/>
    </source>
</evidence>
<dbReference type="EMBL" id="LT618793">
    <property type="protein sequence ID" value="SCQ81024.1"/>
    <property type="molecule type" value="Genomic_DNA"/>
</dbReference>
<dbReference type="OrthoDB" id="3191258at2"/>
<dbReference type="Proteomes" id="UP000250080">
    <property type="component" value="Chromosome I"/>
</dbReference>
<reference evidence="2 3" key="1">
    <citation type="submission" date="2016-09" db="EMBL/GenBank/DDBJ databases">
        <authorList>
            <person name="Laine KS P."/>
        </authorList>
    </citation>
    <scope>NUCLEOTIDE SEQUENCE [LARGE SCALE GENOMIC DNA]</scope>
    <source>
        <strain evidence="2">PFRJS-23</strain>
    </source>
</reference>
<feature type="domain" description="NAD(P)-binding" evidence="1">
    <location>
        <begin position="7"/>
        <end position="191"/>
    </location>
</feature>
<organism evidence="2 3">
    <name type="scientific">Propionibacterium freudenreichii</name>
    <dbReference type="NCBI Taxonomy" id="1744"/>
    <lineage>
        <taxon>Bacteria</taxon>
        <taxon>Bacillati</taxon>
        <taxon>Actinomycetota</taxon>
        <taxon>Actinomycetes</taxon>
        <taxon>Propionibacteriales</taxon>
        <taxon>Propionibacteriaceae</taxon>
        <taxon>Propionibacterium</taxon>
    </lineage>
</organism>
<dbReference type="PANTHER" id="PTHR43355">
    <property type="entry name" value="FLAVIN REDUCTASE (NADPH)"/>
    <property type="match status" value="1"/>
</dbReference>
<dbReference type="InterPro" id="IPR016040">
    <property type="entry name" value="NAD(P)-bd_dom"/>
</dbReference>
<dbReference type="AlphaFoldDB" id="A0A0A8QV24"/>
<gene>
    <name evidence="2" type="ORF">PFR_JS23_1822</name>
</gene>